<dbReference type="InterPro" id="IPR020846">
    <property type="entry name" value="MFS_dom"/>
</dbReference>
<keyword evidence="8" id="KW-0997">Cell inner membrane</keyword>
<name>A0A2T5J2J1_9GAMM</name>
<dbReference type="GO" id="GO:1990961">
    <property type="term" value="P:xenobiotic detoxification by transmembrane export across the plasma membrane"/>
    <property type="evidence" value="ECO:0007669"/>
    <property type="project" value="InterPro"/>
</dbReference>
<feature type="transmembrane region" description="Helical" evidence="8">
    <location>
        <begin position="250"/>
        <end position="270"/>
    </location>
</feature>
<feature type="transmembrane region" description="Helical" evidence="8">
    <location>
        <begin position="305"/>
        <end position="322"/>
    </location>
</feature>
<keyword evidence="11" id="KW-1185">Reference proteome</keyword>
<dbReference type="GO" id="GO:0042910">
    <property type="term" value="F:xenobiotic transmembrane transporter activity"/>
    <property type="evidence" value="ECO:0007669"/>
    <property type="project" value="InterPro"/>
</dbReference>
<comment type="caution">
    <text evidence="10">The sequence shown here is derived from an EMBL/GenBank/DDBJ whole genome shotgun (WGS) entry which is preliminary data.</text>
</comment>
<dbReference type="GO" id="GO:0005886">
    <property type="term" value="C:plasma membrane"/>
    <property type="evidence" value="ECO:0007669"/>
    <property type="project" value="UniProtKB-SubCell"/>
</dbReference>
<dbReference type="RefSeq" id="WP_107864581.1">
    <property type="nucleotide sequence ID" value="NZ_QAON01000002.1"/>
</dbReference>
<feature type="transmembrane region" description="Helical" evidence="8">
    <location>
        <begin position="100"/>
        <end position="121"/>
    </location>
</feature>
<dbReference type="PANTHER" id="PTHR23502:SF132">
    <property type="entry name" value="POLYAMINE TRANSPORTER 2-RELATED"/>
    <property type="match status" value="1"/>
</dbReference>
<keyword evidence="6 8" id="KW-1133">Transmembrane helix</keyword>
<evidence type="ECO:0000313" key="10">
    <source>
        <dbReference type="EMBL" id="PTQ90739.1"/>
    </source>
</evidence>
<keyword evidence="5 8" id="KW-0812">Transmembrane</keyword>
<evidence type="ECO:0000256" key="5">
    <source>
        <dbReference type="ARBA" id="ARBA00022692"/>
    </source>
</evidence>
<feature type="transmembrane region" description="Helical" evidence="8">
    <location>
        <begin position="133"/>
        <end position="157"/>
    </location>
</feature>
<dbReference type="PANTHER" id="PTHR23502">
    <property type="entry name" value="MAJOR FACILITATOR SUPERFAMILY"/>
    <property type="match status" value="1"/>
</dbReference>
<organism evidence="10 11">
    <name type="scientific">Agitococcus lubricus</name>
    <dbReference type="NCBI Taxonomy" id="1077255"/>
    <lineage>
        <taxon>Bacteria</taxon>
        <taxon>Pseudomonadati</taxon>
        <taxon>Pseudomonadota</taxon>
        <taxon>Gammaproteobacteria</taxon>
        <taxon>Moraxellales</taxon>
        <taxon>Moraxellaceae</taxon>
        <taxon>Agitococcus</taxon>
    </lineage>
</organism>
<sequence length="395" mass="42771">MSSQTRLKFEPWLILLGALTAIGPLSIDMYLPSFPTLEQELGQGAQLSLASFFIGMAIGQVLYGSLSDRFGRKAPLIIGLSIFMVSALAASQAHNMHELIIYRFLQGFGGCSGMVIARAIVRDRCQPSQAAQAFSMLILVMGLAPILAPMAGSYFLTAWGWHSIFYFKAGFALVCLTAILILIPESHKGPFASLALRKVFNSYWHLLRDKTFIGYTLSSGLAFSGMFAYIAGSPHVFIELQGLSPQQYSLMFGTNAFGFIAASQLNAWLLRQEYNMLRILHLALWIPATVSTLLCLAALMGFDGLWLLLFGFFSYIVSLGFISPNAGAAAMAHQGHQAGTASALMGVLQFGLASTIGVLLGLFHSDSALPLLSILMVCGVGAFVWHRLVVVQHPT</sequence>
<keyword evidence="3 8" id="KW-0813">Transport</keyword>
<reference evidence="10 11" key="1">
    <citation type="submission" date="2018-04" db="EMBL/GenBank/DDBJ databases">
        <title>Genomic Encyclopedia of Archaeal and Bacterial Type Strains, Phase II (KMG-II): from individual species to whole genera.</title>
        <authorList>
            <person name="Goeker M."/>
        </authorList>
    </citation>
    <scope>NUCLEOTIDE SEQUENCE [LARGE SCALE GENOMIC DNA]</scope>
    <source>
        <strain evidence="10 11">DSM 5822</strain>
    </source>
</reference>
<feature type="transmembrane region" description="Helical" evidence="8">
    <location>
        <begin position="75"/>
        <end position="94"/>
    </location>
</feature>
<dbReference type="Proteomes" id="UP000244223">
    <property type="component" value="Unassembled WGS sequence"/>
</dbReference>
<dbReference type="FunFam" id="1.20.1720.10:FF:000005">
    <property type="entry name" value="Bcr/CflA family efflux transporter"/>
    <property type="match status" value="1"/>
</dbReference>
<feature type="transmembrane region" description="Helical" evidence="8">
    <location>
        <begin position="282"/>
        <end position="299"/>
    </location>
</feature>
<dbReference type="NCBIfam" id="TIGR00710">
    <property type="entry name" value="efflux_Bcr_CflA"/>
    <property type="match status" value="1"/>
</dbReference>
<dbReference type="InterPro" id="IPR036259">
    <property type="entry name" value="MFS_trans_sf"/>
</dbReference>
<evidence type="ECO:0000256" key="2">
    <source>
        <dbReference type="ARBA" id="ARBA00006236"/>
    </source>
</evidence>
<keyword evidence="4" id="KW-1003">Cell membrane</keyword>
<dbReference type="Gene3D" id="1.20.1720.10">
    <property type="entry name" value="Multidrug resistance protein D"/>
    <property type="match status" value="1"/>
</dbReference>
<feature type="transmembrane region" description="Helical" evidence="8">
    <location>
        <begin position="12"/>
        <end position="31"/>
    </location>
</feature>
<dbReference type="SUPFAM" id="SSF103473">
    <property type="entry name" value="MFS general substrate transporter"/>
    <property type="match status" value="1"/>
</dbReference>
<protein>
    <recommendedName>
        <fullName evidence="8">Bcr/CflA family efflux transporter</fullName>
    </recommendedName>
</protein>
<dbReference type="OrthoDB" id="9816041at2"/>
<proteinExistence type="inferred from homology"/>
<dbReference type="Pfam" id="PF07690">
    <property type="entry name" value="MFS_1"/>
    <property type="match status" value="1"/>
</dbReference>
<dbReference type="InterPro" id="IPR011701">
    <property type="entry name" value="MFS"/>
</dbReference>
<comment type="subcellular location">
    <subcellularLocation>
        <location evidence="8">Cell inner membrane</location>
        <topology evidence="8">Multi-pass membrane protein</topology>
    </subcellularLocation>
    <subcellularLocation>
        <location evidence="1">Cell membrane</location>
        <topology evidence="1">Multi-pass membrane protein</topology>
    </subcellularLocation>
</comment>
<dbReference type="InterPro" id="IPR004812">
    <property type="entry name" value="Efflux_drug-R_Bcr/CmlA"/>
</dbReference>
<comment type="similarity">
    <text evidence="2 8">Belongs to the major facilitator superfamily. Bcr/CmlA family.</text>
</comment>
<gene>
    <name evidence="10" type="ORF">C8N29_102139</name>
</gene>
<dbReference type="GO" id="GO:0015385">
    <property type="term" value="F:sodium:proton antiporter activity"/>
    <property type="evidence" value="ECO:0007669"/>
    <property type="project" value="TreeGrafter"/>
</dbReference>
<evidence type="ECO:0000256" key="4">
    <source>
        <dbReference type="ARBA" id="ARBA00022475"/>
    </source>
</evidence>
<accession>A0A2T5J2J1</accession>
<dbReference type="CDD" id="cd17320">
    <property type="entry name" value="MFS_MdfA_MDR_like"/>
    <property type="match status" value="1"/>
</dbReference>
<evidence type="ECO:0000256" key="6">
    <source>
        <dbReference type="ARBA" id="ARBA00022989"/>
    </source>
</evidence>
<feature type="domain" description="Major facilitator superfamily (MFS) profile" evidence="9">
    <location>
        <begin position="1"/>
        <end position="395"/>
    </location>
</feature>
<feature type="transmembrane region" description="Helical" evidence="8">
    <location>
        <begin position="212"/>
        <end position="230"/>
    </location>
</feature>
<evidence type="ECO:0000256" key="1">
    <source>
        <dbReference type="ARBA" id="ARBA00004651"/>
    </source>
</evidence>
<evidence type="ECO:0000256" key="3">
    <source>
        <dbReference type="ARBA" id="ARBA00022448"/>
    </source>
</evidence>
<dbReference type="PROSITE" id="PS50850">
    <property type="entry name" value="MFS"/>
    <property type="match status" value="1"/>
</dbReference>
<feature type="transmembrane region" description="Helical" evidence="8">
    <location>
        <begin position="163"/>
        <end position="183"/>
    </location>
</feature>
<evidence type="ECO:0000256" key="7">
    <source>
        <dbReference type="ARBA" id="ARBA00023136"/>
    </source>
</evidence>
<keyword evidence="7 8" id="KW-0472">Membrane</keyword>
<feature type="transmembrane region" description="Helical" evidence="8">
    <location>
        <begin position="43"/>
        <end position="63"/>
    </location>
</feature>
<evidence type="ECO:0000313" key="11">
    <source>
        <dbReference type="Proteomes" id="UP000244223"/>
    </source>
</evidence>
<dbReference type="AlphaFoldDB" id="A0A2T5J2J1"/>
<evidence type="ECO:0000256" key="8">
    <source>
        <dbReference type="RuleBase" id="RU365088"/>
    </source>
</evidence>
<evidence type="ECO:0000259" key="9">
    <source>
        <dbReference type="PROSITE" id="PS50850"/>
    </source>
</evidence>
<feature type="transmembrane region" description="Helical" evidence="8">
    <location>
        <begin position="369"/>
        <end position="390"/>
    </location>
</feature>
<dbReference type="EMBL" id="QAON01000002">
    <property type="protein sequence ID" value="PTQ90739.1"/>
    <property type="molecule type" value="Genomic_DNA"/>
</dbReference>
<feature type="transmembrane region" description="Helical" evidence="8">
    <location>
        <begin position="343"/>
        <end position="363"/>
    </location>
</feature>